<sequence length="61" mass="6531">MNKSLFGIILGSAAIALAMSPKGRKAARKLAVKGTGAFLDMKDQIKEAAQLQSVLRDSKRE</sequence>
<dbReference type="AlphaFoldDB" id="A0A926KW37"/>
<dbReference type="RefSeq" id="WP_188178019.1">
    <property type="nucleotide sequence ID" value="NZ_JACVVD010000017.1"/>
</dbReference>
<proteinExistence type="predicted"/>
<dbReference type="Proteomes" id="UP000650466">
    <property type="component" value="Unassembled WGS sequence"/>
</dbReference>
<comment type="caution">
    <text evidence="1">The sequence shown here is derived from an EMBL/GenBank/DDBJ whole genome shotgun (WGS) entry which is preliminary data.</text>
</comment>
<keyword evidence="2" id="KW-1185">Reference proteome</keyword>
<gene>
    <name evidence="1" type="ORF">ICC18_29765</name>
</gene>
<organism evidence="1 2">
    <name type="scientific">Paenibacillus sedimenti</name>
    <dbReference type="NCBI Taxonomy" id="2770274"/>
    <lineage>
        <taxon>Bacteria</taxon>
        <taxon>Bacillati</taxon>
        <taxon>Bacillota</taxon>
        <taxon>Bacilli</taxon>
        <taxon>Bacillales</taxon>
        <taxon>Paenibacillaceae</taxon>
        <taxon>Paenibacillus</taxon>
    </lineage>
</organism>
<evidence type="ECO:0000313" key="1">
    <source>
        <dbReference type="EMBL" id="MBD0384241.1"/>
    </source>
</evidence>
<dbReference type="EMBL" id="JACVVD010000017">
    <property type="protein sequence ID" value="MBD0384241.1"/>
    <property type="molecule type" value="Genomic_DNA"/>
</dbReference>
<accession>A0A926KW37</accession>
<name>A0A926KW37_9BACL</name>
<evidence type="ECO:0008006" key="3">
    <source>
        <dbReference type="Google" id="ProtNLM"/>
    </source>
</evidence>
<evidence type="ECO:0000313" key="2">
    <source>
        <dbReference type="Proteomes" id="UP000650466"/>
    </source>
</evidence>
<reference evidence="1" key="1">
    <citation type="submission" date="2020-09" db="EMBL/GenBank/DDBJ databases">
        <title>Draft Genome Sequence of Paenibacillus sp. WST5.</title>
        <authorList>
            <person name="Bao Z."/>
        </authorList>
    </citation>
    <scope>NUCLEOTIDE SEQUENCE</scope>
    <source>
        <strain evidence="1">WST5</strain>
    </source>
</reference>
<protein>
    <recommendedName>
        <fullName evidence="3">YtxH domain-containing protein</fullName>
    </recommendedName>
</protein>